<dbReference type="AlphaFoldDB" id="A0A085WL54"/>
<dbReference type="EMBL" id="JMCB01000006">
    <property type="protein sequence ID" value="KFE68417.1"/>
    <property type="molecule type" value="Genomic_DNA"/>
</dbReference>
<protein>
    <submittedName>
        <fullName evidence="1">Uncharacterized protein</fullName>
    </submittedName>
</protein>
<accession>A0A085WL54</accession>
<evidence type="ECO:0000313" key="2">
    <source>
        <dbReference type="Proteomes" id="UP000028725"/>
    </source>
</evidence>
<reference evidence="1 2" key="1">
    <citation type="submission" date="2014-04" db="EMBL/GenBank/DDBJ databases">
        <title>Genome assembly of Hyalangium minutum DSM 14724.</title>
        <authorList>
            <person name="Sharma G."/>
            <person name="Subramanian S."/>
        </authorList>
    </citation>
    <scope>NUCLEOTIDE SEQUENCE [LARGE SCALE GENOMIC DNA]</scope>
    <source>
        <strain evidence="1 2">DSM 14724</strain>
    </source>
</reference>
<dbReference type="STRING" id="394096.DB31_7654"/>
<evidence type="ECO:0000313" key="1">
    <source>
        <dbReference type="EMBL" id="KFE68417.1"/>
    </source>
</evidence>
<sequence>MLDIRSSPATAPNPNLVCQARARNQTNLGWLGRALKGRGKKGGGGPLLVLLGGSDPISFRLRVAQSQVRHDLTPSAWSHVVLVESSADELTSAAAWEISLDPAGGFGYPPPTNGVQRADLRRYDDAGRFPNIAVLHVPLEAAPVRDTVQRFMRQRSTLDAVDLVTRWLPYVWGAGRATNPLLDGFGLPSAAMVELVLGAAGFELSPGNASSASCPEAIWQAARWWHEYHGRDDGAPLSGAYSAEHALCAAPE</sequence>
<name>A0A085WL54_9BACT</name>
<gene>
    <name evidence="1" type="ORF">DB31_7654</name>
</gene>
<dbReference type="Proteomes" id="UP000028725">
    <property type="component" value="Unassembled WGS sequence"/>
</dbReference>
<organism evidence="1 2">
    <name type="scientific">Hyalangium minutum</name>
    <dbReference type="NCBI Taxonomy" id="394096"/>
    <lineage>
        <taxon>Bacteria</taxon>
        <taxon>Pseudomonadati</taxon>
        <taxon>Myxococcota</taxon>
        <taxon>Myxococcia</taxon>
        <taxon>Myxococcales</taxon>
        <taxon>Cystobacterineae</taxon>
        <taxon>Archangiaceae</taxon>
        <taxon>Hyalangium</taxon>
    </lineage>
</organism>
<dbReference type="RefSeq" id="WP_044189182.1">
    <property type="nucleotide sequence ID" value="NZ_JMCB01000006.1"/>
</dbReference>
<dbReference type="OrthoDB" id="8481213at2"/>
<proteinExistence type="predicted"/>
<keyword evidence="2" id="KW-1185">Reference proteome</keyword>
<comment type="caution">
    <text evidence="1">The sequence shown here is derived from an EMBL/GenBank/DDBJ whole genome shotgun (WGS) entry which is preliminary data.</text>
</comment>